<dbReference type="InterPro" id="IPR012338">
    <property type="entry name" value="Beta-lactam/transpept-like"/>
</dbReference>
<dbReference type="AlphaFoldDB" id="A0AA39PUC1"/>
<sequence length="337" mass="36839">MVGGLVVFLLIYLCSLASAKQTPLSPTRNPVFSPSVDAFISDVLAEWNTPGGVSIAVVKKHSDGTWTVETKGYGNASIDGRKMTEDSLFFIASNSKLFNIIATGLLISNESLSRRISWDTKIASVVPEWELKDPIASSQSTITDIMSHRTGLPRHDLMYGRTDNVTSILKRLKHLEPSAEFRDIYQYNNNMYMLLSYLPEILLPHKPPFARYVKEHIFEPLGLTSTTYSVDVARASGNLAQGMARDGVNKTEDLFGKGNPRAMRHPNWFLAGGEDGNYKSGAGGAINSAKDAALLNDGRNPVTNDSVIPPDVIQNVATGKTVPAGFAFVNNFSHDFL</sequence>
<dbReference type="EMBL" id="JAUEPU010000035">
    <property type="protein sequence ID" value="KAK0489936.1"/>
    <property type="molecule type" value="Genomic_DNA"/>
</dbReference>
<proteinExistence type="inferred from homology"/>
<keyword evidence="2" id="KW-0732">Signal</keyword>
<evidence type="ECO:0000313" key="5">
    <source>
        <dbReference type="Proteomes" id="UP001175228"/>
    </source>
</evidence>
<feature type="chain" id="PRO_5041324162" evidence="2">
    <location>
        <begin position="20"/>
        <end position="337"/>
    </location>
</feature>
<dbReference type="InterPro" id="IPR050491">
    <property type="entry name" value="AmpC-like"/>
</dbReference>
<evidence type="ECO:0000259" key="3">
    <source>
        <dbReference type="Pfam" id="PF00144"/>
    </source>
</evidence>
<comment type="caution">
    <text evidence="4">The sequence shown here is derived from an EMBL/GenBank/DDBJ whole genome shotgun (WGS) entry which is preliminary data.</text>
</comment>
<feature type="domain" description="Beta-lactamase-related" evidence="3">
    <location>
        <begin position="52"/>
        <end position="291"/>
    </location>
</feature>
<evidence type="ECO:0000256" key="2">
    <source>
        <dbReference type="SAM" id="SignalP"/>
    </source>
</evidence>
<feature type="signal peptide" evidence="2">
    <location>
        <begin position="1"/>
        <end position="19"/>
    </location>
</feature>
<comment type="similarity">
    <text evidence="1">Belongs to the peptidase S12 family.</text>
</comment>
<evidence type="ECO:0000313" key="4">
    <source>
        <dbReference type="EMBL" id="KAK0489936.1"/>
    </source>
</evidence>
<accession>A0AA39PUC1</accession>
<dbReference type="Proteomes" id="UP001175228">
    <property type="component" value="Unassembled WGS sequence"/>
</dbReference>
<organism evidence="4 5">
    <name type="scientific">Armillaria luteobubalina</name>
    <dbReference type="NCBI Taxonomy" id="153913"/>
    <lineage>
        <taxon>Eukaryota</taxon>
        <taxon>Fungi</taxon>
        <taxon>Dikarya</taxon>
        <taxon>Basidiomycota</taxon>
        <taxon>Agaricomycotina</taxon>
        <taxon>Agaricomycetes</taxon>
        <taxon>Agaricomycetidae</taxon>
        <taxon>Agaricales</taxon>
        <taxon>Marasmiineae</taxon>
        <taxon>Physalacriaceae</taxon>
        <taxon>Armillaria</taxon>
    </lineage>
</organism>
<protein>
    <submittedName>
        <fullName evidence="4">Beta-lactamase/transpeptidase-like protein</fullName>
    </submittedName>
</protein>
<name>A0AA39PUC1_9AGAR</name>
<dbReference type="PANTHER" id="PTHR46825">
    <property type="entry name" value="D-ALANYL-D-ALANINE-CARBOXYPEPTIDASE/ENDOPEPTIDASE AMPH"/>
    <property type="match status" value="1"/>
</dbReference>
<evidence type="ECO:0000256" key="1">
    <source>
        <dbReference type="ARBA" id="ARBA00038215"/>
    </source>
</evidence>
<dbReference type="PANTHER" id="PTHR46825:SF15">
    <property type="entry name" value="BETA-LACTAMASE-RELATED DOMAIN-CONTAINING PROTEIN"/>
    <property type="match status" value="1"/>
</dbReference>
<dbReference type="Pfam" id="PF00144">
    <property type="entry name" value="Beta-lactamase"/>
    <property type="match status" value="1"/>
</dbReference>
<reference evidence="4" key="1">
    <citation type="submission" date="2023-06" db="EMBL/GenBank/DDBJ databases">
        <authorList>
            <consortium name="Lawrence Berkeley National Laboratory"/>
            <person name="Ahrendt S."/>
            <person name="Sahu N."/>
            <person name="Indic B."/>
            <person name="Wong-Bajracharya J."/>
            <person name="Merenyi Z."/>
            <person name="Ke H.-M."/>
            <person name="Monk M."/>
            <person name="Kocsube S."/>
            <person name="Drula E."/>
            <person name="Lipzen A."/>
            <person name="Balint B."/>
            <person name="Henrissat B."/>
            <person name="Andreopoulos B."/>
            <person name="Martin F.M."/>
            <person name="Harder C.B."/>
            <person name="Rigling D."/>
            <person name="Ford K.L."/>
            <person name="Foster G.D."/>
            <person name="Pangilinan J."/>
            <person name="Papanicolaou A."/>
            <person name="Barry K."/>
            <person name="LaButti K."/>
            <person name="Viragh M."/>
            <person name="Koriabine M."/>
            <person name="Yan M."/>
            <person name="Riley R."/>
            <person name="Champramary S."/>
            <person name="Plett K.L."/>
            <person name="Tsai I.J."/>
            <person name="Slot J."/>
            <person name="Sipos G."/>
            <person name="Plett J."/>
            <person name="Nagy L.G."/>
            <person name="Grigoriev I.V."/>
        </authorList>
    </citation>
    <scope>NUCLEOTIDE SEQUENCE</scope>
    <source>
        <strain evidence="4">HWK02</strain>
    </source>
</reference>
<dbReference type="Gene3D" id="3.40.710.10">
    <property type="entry name" value="DD-peptidase/beta-lactamase superfamily"/>
    <property type="match status" value="1"/>
</dbReference>
<dbReference type="InterPro" id="IPR001466">
    <property type="entry name" value="Beta-lactam-related"/>
</dbReference>
<dbReference type="SUPFAM" id="SSF56601">
    <property type="entry name" value="beta-lactamase/transpeptidase-like"/>
    <property type="match status" value="1"/>
</dbReference>
<keyword evidence="5" id="KW-1185">Reference proteome</keyword>
<gene>
    <name evidence="4" type="ORF">EDD18DRAFT_1311130</name>
</gene>